<reference evidence="1" key="1">
    <citation type="submission" date="2020-06" db="EMBL/GenBank/DDBJ databases">
        <authorList>
            <person name="Li T."/>
            <person name="Hu X."/>
            <person name="Zhang T."/>
            <person name="Song X."/>
            <person name="Zhang H."/>
            <person name="Dai N."/>
            <person name="Sheng W."/>
            <person name="Hou X."/>
            <person name="Wei L."/>
        </authorList>
    </citation>
    <scope>NUCLEOTIDE SEQUENCE</scope>
    <source>
        <strain evidence="1">3651</strain>
        <tissue evidence="1">Leaf</tissue>
    </source>
</reference>
<gene>
    <name evidence="1" type="ORF">Salat_2989600</name>
</gene>
<evidence type="ECO:0000313" key="2">
    <source>
        <dbReference type="Proteomes" id="UP001293254"/>
    </source>
</evidence>
<sequence length="244" mass="28008">MTLPITIRRLKDKECAENNALRSLALAVDGSRKAYQQHKETPATESEQETPARTHLRVFTLVRRGWDSIHLEYVIDYSLGLSLVKHPRSSFPSSSSDGFDPSFSKYYYLVRRVLPKAISSLCLWRPFQVVGMDSKSSLTRVQGVLLVLGPGQALHMCFGIDLSTRVTTNKARGTFLSEGYRCDFSWSGLKNEKYQMGETRYFNEIDYLTKMAVSPRPIQPSFVLLLLLIRFRLFSQRNLIWNQE</sequence>
<organism evidence="1 2">
    <name type="scientific">Sesamum alatum</name>
    <dbReference type="NCBI Taxonomy" id="300844"/>
    <lineage>
        <taxon>Eukaryota</taxon>
        <taxon>Viridiplantae</taxon>
        <taxon>Streptophyta</taxon>
        <taxon>Embryophyta</taxon>
        <taxon>Tracheophyta</taxon>
        <taxon>Spermatophyta</taxon>
        <taxon>Magnoliopsida</taxon>
        <taxon>eudicotyledons</taxon>
        <taxon>Gunneridae</taxon>
        <taxon>Pentapetalae</taxon>
        <taxon>asterids</taxon>
        <taxon>lamiids</taxon>
        <taxon>Lamiales</taxon>
        <taxon>Pedaliaceae</taxon>
        <taxon>Sesamum</taxon>
    </lineage>
</organism>
<name>A0AAE1XIX3_9LAMI</name>
<reference evidence="1" key="2">
    <citation type="journal article" date="2024" name="Plant">
        <title>Genomic evolution and insights into agronomic trait innovations of Sesamum species.</title>
        <authorList>
            <person name="Miao H."/>
            <person name="Wang L."/>
            <person name="Qu L."/>
            <person name="Liu H."/>
            <person name="Sun Y."/>
            <person name="Le M."/>
            <person name="Wang Q."/>
            <person name="Wei S."/>
            <person name="Zheng Y."/>
            <person name="Lin W."/>
            <person name="Duan Y."/>
            <person name="Cao H."/>
            <person name="Xiong S."/>
            <person name="Wang X."/>
            <person name="Wei L."/>
            <person name="Li C."/>
            <person name="Ma Q."/>
            <person name="Ju M."/>
            <person name="Zhao R."/>
            <person name="Li G."/>
            <person name="Mu C."/>
            <person name="Tian Q."/>
            <person name="Mei H."/>
            <person name="Zhang T."/>
            <person name="Gao T."/>
            <person name="Zhang H."/>
        </authorList>
    </citation>
    <scope>NUCLEOTIDE SEQUENCE</scope>
    <source>
        <strain evidence="1">3651</strain>
    </source>
</reference>
<dbReference type="Proteomes" id="UP001293254">
    <property type="component" value="Unassembled WGS sequence"/>
</dbReference>
<proteinExistence type="predicted"/>
<keyword evidence="2" id="KW-1185">Reference proteome</keyword>
<dbReference type="EMBL" id="JACGWO010000016">
    <property type="protein sequence ID" value="KAK4412274.1"/>
    <property type="molecule type" value="Genomic_DNA"/>
</dbReference>
<protein>
    <submittedName>
        <fullName evidence="1">Uncharacterized protein</fullName>
    </submittedName>
</protein>
<comment type="caution">
    <text evidence="1">The sequence shown here is derived from an EMBL/GenBank/DDBJ whole genome shotgun (WGS) entry which is preliminary data.</text>
</comment>
<evidence type="ECO:0000313" key="1">
    <source>
        <dbReference type="EMBL" id="KAK4412274.1"/>
    </source>
</evidence>
<accession>A0AAE1XIX3</accession>
<dbReference type="AlphaFoldDB" id="A0AAE1XIX3"/>